<evidence type="ECO:0000313" key="3">
    <source>
        <dbReference type="EMBL" id="QKM71252.1"/>
    </source>
</evidence>
<protein>
    <submittedName>
        <fullName evidence="3">Uncharacterized protein</fullName>
    </submittedName>
</protein>
<keyword evidence="2" id="KW-0472">Membrane</keyword>
<organism evidence="3 4">
    <name type="scientific">Streptomyces tsukubensis (strain DSM 42081 / NBRC 108919 / NRRL 18488 / 9993)</name>
    <dbReference type="NCBI Taxonomy" id="1114943"/>
    <lineage>
        <taxon>Bacteria</taxon>
        <taxon>Bacillati</taxon>
        <taxon>Actinomycetota</taxon>
        <taxon>Actinomycetes</taxon>
        <taxon>Kitasatosporales</taxon>
        <taxon>Streptomycetaceae</taxon>
        <taxon>Streptomyces</taxon>
    </lineage>
</organism>
<reference evidence="3 4" key="1">
    <citation type="journal article" date="2012" name="J. Bacteriol.">
        <title>Draft genome of Streptomyces tsukubaensis NRRL 18488, the producer of the clinically important immunosuppressant tacrolimus (FK506).</title>
        <authorList>
            <person name="Barreiro C."/>
            <person name="Prieto C."/>
            <person name="Sola-Landa A."/>
            <person name="Solera E."/>
            <person name="Martinez-Castro M."/>
            <person name="Perez-Redondo R."/>
            <person name="Garcia-Estrada C."/>
            <person name="Aparicio J.F."/>
            <person name="Fernandez-Martinez L.T."/>
            <person name="Santos-Aberturas J."/>
            <person name="Salehi-Najafabadi Z."/>
            <person name="Rodriguez-Garcia A."/>
            <person name="Tauch A."/>
            <person name="Martin J.F."/>
        </authorList>
    </citation>
    <scope>NUCLEOTIDE SEQUENCE [LARGE SCALE GENOMIC DNA]</scope>
    <source>
        <strain evidence="4">DSM 42081 / NBRC 108919 / NRRL 18488 / 9993</strain>
    </source>
</reference>
<evidence type="ECO:0000256" key="1">
    <source>
        <dbReference type="SAM" id="MobiDB-lite"/>
    </source>
</evidence>
<dbReference type="Proteomes" id="UP000005940">
    <property type="component" value="Chromosome"/>
</dbReference>
<proteinExistence type="predicted"/>
<feature type="transmembrane region" description="Helical" evidence="2">
    <location>
        <begin position="55"/>
        <end position="76"/>
    </location>
</feature>
<gene>
    <name evidence="3" type="ORF">STSU_033235</name>
</gene>
<dbReference type="EMBL" id="CP029159">
    <property type="protein sequence ID" value="QKM71252.1"/>
    <property type="molecule type" value="Genomic_DNA"/>
</dbReference>
<accession>A0A7G3US04</accession>
<name>A0A7G3US04_STRT9</name>
<keyword evidence="2" id="KW-1133">Transmembrane helix</keyword>
<dbReference type="RefSeq" id="WP_130585446.1">
    <property type="nucleotide sequence ID" value="NZ_CP029159.1"/>
</dbReference>
<feature type="region of interest" description="Disordered" evidence="1">
    <location>
        <begin position="78"/>
        <end position="101"/>
    </location>
</feature>
<sequence length="101" mass="10297">MNARPTGSPNGPGVPETETRLQEALAAVADQVRPAPGAYRAASAGWRRRERRRRLALALLTAVVFALAVLAGVRVLNSAPSGTGFHHGPPAPTAPAGSPGG</sequence>
<keyword evidence="4" id="KW-1185">Reference proteome</keyword>
<keyword evidence="2" id="KW-0812">Transmembrane</keyword>
<evidence type="ECO:0000313" key="4">
    <source>
        <dbReference type="Proteomes" id="UP000005940"/>
    </source>
</evidence>
<evidence type="ECO:0000256" key="2">
    <source>
        <dbReference type="SAM" id="Phobius"/>
    </source>
</evidence>
<dbReference type="AlphaFoldDB" id="A0A7G3US04"/>